<accession>A0A3G9K1E5</accession>
<dbReference type="KEGG" id="pcat:Pcatena_07030"/>
<reference evidence="5" key="1">
    <citation type="submission" date="2018-11" db="EMBL/GenBank/DDBJ databases">
        <title>Comparative genomics of Parolsenella catena and Libanicoccus massiliensis: Reclassification of Libanicoccus massiliensis as Parolsenella massiliensis comb. nov.</title>
        <authorList>
            <person name="Sakamoto M."/>
            <person name="Ikeyama N."/>
            <person name="Murakami T."/>
            <person name="Mori H."/>
            <person name="Yuki M."/>
            <person name="Ohkuma M."/>
        </authorList>
    </citation>
    <scope>NUCLEOTIDE SEQUENCE [LARGE SCALE GENOMIC DNA]</scope>
    <source>
        <strain evidence="5">JCM 31932</strain>
    </source>
</reference>
<evidence type="ECO:0000313" key="4">
    <source>
        <dbReference type="EMBL" id="BBH50116.1"/>
    </source>
</evidence>
<dbReference type="AlphaFoldDB" id="A0A3G9K1E5"/>
<dbReference type="Gene3D" id="3.40.1280.10">
    <property type="match status" value="1"/>
</dbReference>
<dbReference type="SUPFAM" id="SSF75217">
    <property type="entry name" value="alpha/beta knot"/>
    <property type="match status" value="1"/>
</dbReference>
<dbReference type="EMBL" id="AP019367">
    <property type="protein sequence ID" value="BBH50116.1"/>
    <property type="molecule type" value="Genomic_DNA"/>
</dbReference>
<evidence type="ECO:0000313" key="5">
    <source>
        <dbReference type="Proteomes" id="UP000273154"/>
    </source>
</evidence>
<dbReference type="SUPFAM" id="SSF55315">
    <property type="entry name" value="L30e-like"/>
    <property type="match status" value="1"/>
</dbReference>
<dbReference type="PANTHER" id="PTHR43191:SF12">
    <property type="entry name" value="RRNA METHYLASE"/>
    <property type="match status" value="1"/>
</dbReference>
<dbReference type="InterPro" id="IPR029028">
    <property type="entry name" value="Alpha/beta_knot_MTases"/>
</dbReference>
<dbReference type="PANTHER" id="PTHR43191">
    <property type="entry name" value="RRNA METHYLTRANSFERASE 3"/>
    <property type="match status" value="1"/>
</dbReference>
<proteinExistence type="predicted"/>
<dbReference type="GO" id="GO:0006396">
    <property type="term" value="P:RNA processing"/>
    <property type="evidence" value="ECO:0007669"/>
    <property type="project" value="InterPro"/>
</dbReference>
<dbReference type="InterPro" id="IPR029026">
    <property type="entry name" value="tRNA_m1G_MTases_N"/>
</dbReference>
<gene>
    <name evidence="4" type="primary">tnsR</name>
    <name evidence="4" type="ORF">Pcatena_07030</name>
</gene>
<dbReference type="InterPro" id="IPR029064">
    <property type="entry name" value="Ribosomal_eL30-like_sf"/>
</dbReference>
<keyword evidence="2 4" id="KW-0808">Transferase</keyword>
<dbReference type="GO" id="GO:0008173">
    <property type="term" value="F:RNA methyltransferase activity"/>
    <property type="evidence" value="ECO:0007669"/>
    <property type="project" value="InterPro"/>
</dbReference>
<evidence type="ECO:0000256" key="2">
    <source>
        <dbReference type="ARBA" id="ARBA00022679"/>
    </source>
</evidence>
<protein>
    <submittedName>
        <fullName evidence="4">Putative RNA methyltransferase</fullName>
    </submittedName>
</protein>
<sequence length="297" mass="31770">MGIVMLDSASDPRLDVYARLTERQLRSRLEADAGVLVAESEKVVRVAVRQGLEPLSLLLEERQLETQADLVRDVAALPRGGRVFASAGHVSVVPCDGVPIYVLPHDEICKLVGYNVTRGVLCAMHRPKERSAAEVLDAVPDARRVAVLEGVTDATNVGAAMRSAAALGIDAVLLTPTCCDPLVRRAVRVSMGTVFQVPWGRLGAWPATDDECDGLGLLRSRGFKTAALALRNDSYSLGDERLAGIDKLAMLFGTEGDGLANDTIEACDMTVRIPMQHGVDSLNVAAATAVAFWELRA</sequence>
<evidence type="ECO:0000259" key="3">
    <source>
        <dbReference type="Pfam" id="PF00588"/>
    </source>
</evidence>
<keyword evidence="5" id="KW-1185">Reference proteome</keyword>
<dbReference type="InterPro" id="IPR051259">
    <property type="entry name" value="rRNA_Methyltransferase"/>
</dbReference>
<dbReference type="Pfam" id="PF00588">
    <property type="entry name" value="SpoU_methylase"/>
    <property type="match status" value="1"/>
</dbReference>
<feature type="domain" description="tRNA/rRNA methyltransferase SpoU type" evidence="3">
    <location>
        <begin position="145"/>
        <end position="292"/>
    </location>
</feature>
<evidence type="ECO:0000256" key="1">
    <source>
        <dbReference type="ARBA" id="ARBA00022603"/>
    </source>
</evidence>
<dbReference type="GO" id="GO:0003723">
    <property type="term" value="F:RNA binding"/>
    <property type="evidence" value="ECO:0007669"/>
    <property type="project" value="InterPro"/>
</dbReference>
<name>A0A3G9K1E5_9ACTN</name>
<dbReference type="GO" id="GO:0032259">
    <property type="term" value="P:methylation"/>
    <property type="evidence" value="ECO:0007669"/>
    <property type="project" value="UniProtKB-KW"/>
</dbReference>
<dbReference type="CDD" id="cd18095">
    <property type="entry name" value="SpoU-like_rRNA-MTase"/>
    <property type="match status" value="1"/>
</dbReference>
<dbReference type="InterPro" id="IPR001537">
    <property type="entry name" value="SpoU_MeTrfase"/>
</dbReference>
<organism evidence="4 5">
    <name type="scientific">Parolsenella catena</name>
    <dbReference type="NCBI Taxonomy" id="2003188"/>
    <lineage>
        <taxon>Bacteria</taxon>
        <taxon>Bacillati</taxon>
        <taxon>Actinomycetota</taxon>
        <taxon>Coriobacteriia</taxon>
        <taxon>Coriobacteriales</taxon>
        <taxon>Atopobiaceae</taxon>
        <taxon>Parolsenella</taxon>
    </lineage>
</organism>
<keyword evidence="1 4" id="KW-0489">Methyltransferase</keyword>
<dbReference type="Proteomes" id="UP000273154">
    <property type="component" value="Chromosome"/>
</dbReference>